<organism evidence="1">
    <name type="scientific">Rhizophagus irregularis (strain DAOM 181602 / DAOM 197198 / MUCL 43194)</name>
    <name type="common">Arbuscular mycorrhizal fungus</name>
    <name type="synonym">Glomus intraradices</name>
    <dbReference type="NCBI Taxonomy" id="747089"/>
    <lineage>
        <taxon>Eukaryota</taxon>
        <taxon>Fungi</taxon>
        <taxon>Fungi incertae sedis</taxon>
        <taxon>Mucoromycota</taxon>
        <taxon>Glomeromycotina</taxon>
        <taxon>Glomeromycetes</taxon>
        <taxon>Glomerales</taxon>
        <taxon>Glomeraceae</taxon>
        <taxon>Rhizophagus</taxon>
    </lineage>
</organism>
<evidence type="ECO:0000313" key="1">
    <source>
        <dbReference type="EMBL" id="ESA06001.1"/>
    </source>
</evidence>
<protein>
    <submittedName>
        <fullName evidence="1">Uncharacterized protein</fullName>
    </submittedName>
</protein>
<dbReference type="AlphaFoldDB" id="U9TRN9"/>
<dbReference type="HOGENOM" id="CLU_1696434_0_0_1"/>
<accession>U9TRN9</accession>
<gene>
    <name evidence="1" type="ORF">GLOINDRAFT_99464</name>
</gene>
<reference evidence="1" key="1">
    <citation type="submission" date="2013-07" db="EMBL/GenBank/DDBJ databases">
        <title>The genome of an arbuscular mycorrhizal fungus provides insights into the evolution of the oldest plant symbiosis.</title>
        <authorList>
            <consortium name="DOE Joint Genome Institute"/>
            <person name="Tisserant E."/>
            <person name="Malbreil M."/>
            <person name="Kuo A."/>
            <person name="Kohler A."/>
            <person name="Symeonidi A."/>
            <person name="Balestrini R."/>
            <person name="Charron P."/>
            <person name="Duensing N."/>
            <person name="Frei-dit-Frey N."/>
            <person name="Gianinazzi-Pearson V."/>
            <person name="Gilbert B."/>
            <person name="Handa Y."/>
            <person name="Hijri M."/>
            <person name="Kaul R."/>
            <person name="Kawaguchi M."/>
            <person name="Krajinski F."/>
            <person name="Lammers P."/>
            <person name="Lapierre D."/>
            <person name="Masclaux F.G."/>
            <person name="Murat C."/>
            <person name="Morin E."/>
            <person name="Ndikumana S."/>
            <person name="Pagni M."/>
            <person name="Petitpierre D."/>
            <person name="Requena N."/>
            <person name="Rosikiewicz P."/>
            <person name="Riley R."/>
            <person name="Saito K."/>
            <person name="San Clemente H."/>
            <person name="Shapiro H."/>
            <person name="van Tuinen D."/>
            <person name="Becard G."/>
            <person name="Bonfante P."/>
            <person name="Paszkowski U."/>
            <person name="Shachar-Hill Y."/>
            <person name="Young J.P."/>
            <person name="Sanders I.R."/>
            <person name="Henrissat B."/>
            <person name="Rensing S.A."/>
            <person name="Grigoriev I.V."/>
            <person name="Corradi N."/>
            <person name="Roux C."/>
            <person name="Martin F."/>
        </authorList>
    </citation>
    <scope>NUCLEOTIDE SEQUENCE</scope>
    <source>
        <strain evidence="1">DAOM 197198</strain>
    </source>
</reference>
<dbReference type="EMBL" id="KI292213">
    <property type="protein sequence ID" value="ESA06001.1"/>
    <property type="molecule type" value="Genomic_DNA"/>
</dbReference>
<name>U9TRN9_RHIID</name>
<proteinExistence type="predicted"/>
<sequence>MCGEVVTSPNLMLLFRERRGWRWLKIHAVMLNFFDDNMFIRSPMCGRSFTLVTVRSHETELVLIFYFVSSDHNHALNFLRNLIYVWKDCLTYTIKKIIMTSKHVMVTPSTSRDCDADSLNCVHMEYKVDKLFQAREIFSYYALGNWWLNEQTHAK</sequence>